<dbReference type="CDD" id="cd13127">
    <property type="entry name" value="MATE_tuaB_like"/>
    <property type="match status" value="1"/>
</dbReference>
<organism evidence="9 10">
    <name type="scientific">Blastococcus deserti</name>
    <dbReference type="NCBI Taxonomy" id="2259033"/>
    <lineage>
        <taxon>Bacteria</taxon>
        <taxon>Bacillati</taxon>
        <taxon>Actinomycetota</taxon>
        <taxon>Actinomycetes</taxon>
        <taxon>Geodermatophilales</taxon>
        <taxon>Geodermatophilaceae</taxon>
        <taxon>Blastococcus</taxon>
    </lineage>
</organism>
<keyword evidence="3" id="KW-1003">Cell membrane</keyword>
<accession>A0ABW4XAX5</accession>
<name>A0ABW4XAX5_9ACTN</name>
<evidence type="ECO:0000256" key="6">
    <source>
        <dbReference type="ARBA" id="ARBA00023136"/>
    </source>
</evidence>
<dbReference type="PANTHER" id="PTHR30250">
    <property type="entry name" value="PST FAMILY PREDICTED COLANIC ACID TRANSPORTER"/>
    <property type="match status" value="1"/>
</dbReference>
<feature type="transmembrane region" description="Helical" evidence="8">
    <location>
        <begin position="335"/>
        <end position="357"/>
    </location>
</feature>
<protein>
    <submittedName>
        <fullName evidence="9">Lipopolysaccharide biosynthesis protein</fullName>
    </submittedName>
</protein>
<feature type="transmembrane region" description="Helical" evidence="8">
    <location>
        <begin position="52"/>
        <end position="76"/>
    </location>
</feature>
<feature type="transmembrane region" description="Helical" evidence="8">
    <location>
        <begin position="299"/>
        <end position="323"/>
    </location>
</feature>
<comment type="similarity">
    <text evidence="2">Belongs to the polysaccharide synthase family.</text>
</comment>
<feature type="transmembrane region" description="Helical" evidence="8">
    <location>
        <begin position="24"/>
        <end position="46"/>
    </location>
</feature>
<feature type="transmembrane region" description="Helical" evidence="8">
    <location>
        <begin position="123"/>
        <end position="143"/>
    </location>
</feature>
<feature type="transmembrane region" description="Helical" evidence="8">
    <location>
        <begin position="451"/>
        <end position="468"/>
    </location>
</feature>
<feature type="transmembrane region" description="Helical" evidence="8">
    <location>
        <begin position="155"/>
        <end position="175"/>
    </location>
</feature>
<feature type="transmembrane region" description="Helical" evidence="8">
    <location>
        <begin position="216"/>
        <end position="234"/>
    </location>
</feature>
<keyword evidence="5 8" id="KW-1133">Transmembrane helix</keyword>
<comment type="caution">
    <text evidence="9">The sequence shown here is derived from an EMBL/GenBank/DDBJ whole genome shotgun (WGS) entry which is preliminary data.</text>
</comment>
<gene>
    <name evidence="9" type="ORF">ACFSHS_09785</name>
</gene>
<evidence type="ECO:0000313" key="9">
    <source>
        <dbReference type="EMBL" id="MFD2091859.1"/>
    </source>
</evidence>
<reference evidence="10" key="1">
    <citation type="journal article" date="2019" name="Int. J. Syst. Evol. Microbiol.">
        <title>The Global Catalogue of Microorganisms (GCM) 10K type strain sequencing project: providing services to taxonomists for standard genome sequencing and annotation.</title>
        <authorList>
            <consortium name="The Broad Institute Genomics Platform"/>
            <consortium name="The Broad Institute Genome Sequencing Center for Infectious Disease"/>
            <person name="Wu L."/>
            <person name="Ma J."/>
        </authorList>
    </citation>
    <scope>NUCLEOTIDE SEQUENCE [LARGE SCALE GENOMIC DNA]</scope>
    <source>
        <strain evidence="10">JCM 3338</strain>
    </source>
</reference>
<dbReference type="RefSeq" id="WP_376874582.1">
    <property type="nucleotide sequence ID" value="NZ_JBHUHP010000009.1"/>
</dbReference>
<proteinExistence type="inferred from homology"/>
<evidence type="ECO:0000256" key="8">
    <source>
        <dbReference type="SAM" id="Phobius"/>
    </source>
</evidence>
<dbReference type="PANTHER" id="PTHR30250:SF10">
    <property type="entry name" value="LIPOPOLYSACCHARIDE BIOSYNTHESIS PROTEIN WZXC"/>
    <property type="match status" value="1"/>
</dbReference>
<feature type="transmembrane region" description="Helical" evidence="8">
    <location>
        <begin position="369"/>
        <end position="387"/>
    </location>
</feature>
<evidence type="ECO:0000256" key="2">
    <source>
        <dbReference type="ARBA" id="ARBA00007430"/>
    </source>
</evidence>
<evidence type="ECO:0000256" key="5">
    <source>
        <dbReference type="ARBA" id="ARBA00022989"/>
    </source>
</evidence>
<sequence length="511" mass="52463">MSGGTTDPAQGVGSRVGRGAAWSLLNTVVLKLGSFAAGVVLARLLAPEDYGVYAVALVVLTLLHAFNELGVSLALVQWPDDERRIAPTVMTIALTSSTVLYLLAYAGAPALSDVMGAPDATPVLRLLCLAVIVDGVAAVPVGLLTRHFLHVRRLVGDVASFTASTTVTIGLAASGAGPLSFAWGTLAGSVLATVVFTALAPFRVRPGWDRALAPRLLRFGLPLAGASLLVLSVVNADNLVVGALTGPAALGLYLMAFNQSSWPLNVFGEAARRVALAGFSRLTGNPDALSRAFARGLGLLMAVTVPVCALLACYADSLLRFVYGAPWAPAAQALVFLAPLGLVRVGLFVVYDLFVALDRSRVLLKVQGLWLVLMVPALAAGTAIGGIRGAAIAHLLVAVLVIAPVFLRAVATHGIAVGPALRSCLRPALGGLLIVATALLVRAAVDEDLPRLLLGGLLGLAVHLPVVWPMRTLLPGRSPAEEPTPAPGTTALPTAVPSVPPAAGLPAGEMR</sequence>
<dbReference type="Pfam" id="PF13440">
    <property type="entry name" value="Polysacc_synt_3"/>
    <property type="match status" value="1"/>
</dbReference>
<dbReference type="InterPro" id="IPR050833">
    <property type="entry name" value="Poly_Biosynth_Transport"/>
</dbReference>
<evidence type="ECO:0000256" key="7">
    <source>
        <dbReference type="SAM" id="MobiDB-lite"/>
    </source>
</evidence>
<feature type="transmembrane region" description="Helical" evidence="8">
    <location>
        <begin position="423"/>
        <end position="445"/>
    </location>
</feature>
<feature type="region of interest" description="Disordered" evidence="7">
    <location>
        <begin position="478"/>
        <end position="511"/>
    </location>
</feature>
<keyword evidence="6 8" id="KW-0472">Membrane</keyword>
<feature type="transmembrane region" description="Helical" evidence="8">
    <location>
        <begin position="88"/>
        <end position="111"/>
    </location>
</feature>
<keyword evidence="10" id="KW-1185">Reference proteome</keyword>
<evidence type="ECO:0000256" key="4">
    <source>
        <dbReference type="ARBA" id="ARBA00022692"/>
    </source>
</evidence>
<feature type="transmembrane region" description="Helical" evidence="8">
    <location>
        <begin position="240"/>
        <end position="257"/>
    </location>
</feature>
<evidence type="ECO:0000256" key="3">
    <source>
        <dbReference type="ARBA" id="ARBA00022475"/>
    </source>
</evidence>
<evidence type="ECO:0000256" key="1">
    <source>
        <dbReference type="ARBA" id="ARBA00004651"/>
    </source>
</evidence>
<feature type="compositionally biased region" description="Low complexity" evidence="7">
    <location>
        <begin position="481"/>
        <end position="497"/>
    </location>
</feature>
<dbReference type="EMBL" id="JBHUHP010000009">
    <property type="protein sequence ID" value="MFD2091859.1"/>
    <property type="molecule type" value="Genomic_DNA"/>
</dbReference>
<dbReference type="Proteomes" id="UP001597402">
    <property type="component" value="Unassembled WGS sequence"/>
</dbReference>
<feature type="transmembrane region" description="Helical" evidence="8">
    <location>
        <begin position="393"/>
        <end position="411"/>
    </location>
</feature>
<evidence type="ECO:0000313" key="10">
    <source>
        <dbReference type="Proteomes" id="UP001597402"/>
    </source>
</evidence>
<comment type="subcellular location">
    <subcellularLocation>
        <location evidence="1">Cell membrane</location>
        <topology evidence="1">Multi-pass membrane protein</topology>
    </subcellularLocation>
</comment>
<feature type="transmembrane region" description="Helical" evidence="8">
    <location>
        <begin position="181"/>
        <end position="204"/>
    </location>
</feature>
<keyword evidence="4 8" id="KW-0812">Transmembrane</keyword>